<dbReference type="GO" id="GO:0006629">
    <property type="term" value="P:lipid metabolic process"/>
    <property type="evidence" value="ECO:0007669"/>
    <property type="project" value="InterPro"/>
</dbReference>
<dbReference type="PANTHER" id="PTHR46211:SF1">
    <property type="entry name" value="GLYCEROPHOSPHODIESTER PHOSPHODIESTERASE, CYTOPLASMIC"/>
    <property type="match status" value="1"/>
</dbReference>
<dbReference type="InterPro" id="IPR030395">
    <property type="entry name" value="GP_PDE_dom"/>
</dbReference>
<accession>A0A1Y0D475</accession>
<sequence>MIICGHRGLASVAPENTLAGLMAAHQHQLTWVEIDVQLSQDQQVVLFHDQRLGRCTDGQGMLRQHTWPQLKTLDAGRWFNDDFAHERMCLLSDYLSRACELNIKVNIELKLYPKDCVRELCQQVSSVLEALFNQGKFTADQLLLSSFEPAALSQMQQLIPEVPRALLVERIPFDWLAQLQQLDCEALHCQHNALTPAHAQAIIDAGYRVSCYTVNKQSRANQLASLGVHMIFSDKPLKQAPSAEHPAPS</sequence>
<dbReference type="AlphaFoldDB" id="A0A1Y0D475"/>
<dbReference type="RefSeq" id="WP_087034993.1">
    <property type="nucleotide sequence ID" value="NZ_CP021377.1"/>
</dbReference>
<evidence type="ECO:0000313" key="3">
    <source>
        <dbReference type="Proteomes" id="UP000243937"/>
    </source>
</evidence>
<keyword evidence="3" id="KW-1185">Reference proteome</keyword>
<proteinExistence type="predicted"/>
<name>A0A1Y0D475_9GAMM</name>
<reference evidence="2 3" key="1">
    <citation type="journal article" date="2014" name="Int. J. Syst. Evol. Microbiol.">
        <title>Oceanisphaera profunda sp. nov., a marine bacterium isolated from deep-sea sediment, and emended description of the genus Oceanisphaera.</title>
        <authorList>
            <person name="Xu Z."/>
            <person name="Zhang X.Y."/>
            <person name="Su H.N."/>
            <person name="Yu Z.C."/>
            <person name="Liu C."/>
            <person name="Li H."/>
            <person name="Chen X.L."/>
            <person name="Song X.Y."/>
            <person name="Xie B.B."/>
            <person name="Qin Q.L."/>
            <person name="Zhou B.C."/>
            <person name="Shi M."/>
            <person name="Huang Y."/>
            <person name="Zhang Y.Z."/>
        </authorList>
    </citation>
    <scope>NUCLEOTIDE SEQUENCE [LARGE SCALE GENOMIC DNA]</scope>
    <source>
        <strain evidence="2 3">SM1222</strain>
    </source>
</reference>
<dbReference type="PROSITE" id="PS51704">
    <property type="entry name" value="GP_PDE"/>
    <property type="match status" value="1"/>
</dbReference>
<dbReference type="CDD" id="cd08562">
    <property type="entry name" value="GDPD_EcUgpQ_like"/>
    <property type="match status" value="1"/>
</dbReference>
<dbReference type="GO" id="GO:0008081">
    <property type="term" value="F:phosphoric diester hydrolase activity"/>
    <property type="evidence" value="ECO:0007669"/>
    <property type="project" value="InterPro"/>
</dbReference>
<organism evidence="2 3">
    <name type="scientific">Oceanisphaera profunda</name>
    <dbReference type="NCBI Taxonomy" id="1416627"/>
    <lineage>
        <taxon>Bacteria</taxon>
        <taxon>Pseudomonadati</taxon>
        <taxon>Pseudomonadota</taxon>
        <taxon>Gammaproteobacteria</taxon>
        <taxon>Aeromonadales</taxon>
        <taxon>Aeromonadaceae</taxon>
        <taxon>Oceanisphaera</taxon>
    </lineage>
</organism>
<dbReference type="PANTHER" id="PTHR46211">
    <property type="entry name" value="GLYCEROPHOSPHORYL DIESTER PHOSPHODIESTERASE"/>
    <property type="match status" value="1"/>
</dbReference>
<dbReference type="Pfam" id="PF03009">
    <property type="entry name" value="GDPD"/>
    <property type="match status" value="1"/>
</dbReference>
<dbReference type="InterPro" id="IPR017946">
    <property type="entry name" value="PLC-like_Pdiesterase_TIM-brl"/>
</dbReference>
<gene>
    <name evidence="2" type="ORF">CBP31_04075</name>
</gene>
<protein>
    <recommendedName>
        <fullName evidence="1">GP-PDE domain-containing protein</fullName>
    </recommendedName>
</protein>
<feature type="domain" description="GP-PDE" evidence="1">
    <location>
        <begin position="1"/>
        <end position="243"/>
    </location>
</feature>
<dbReference type="SUPFAM" id="SSF51695">
    <property type="entry name" value="PLC-like phosphodiesterases"/>
    <property type="match status" value="1"/>
</dbReference>
<dbReference type="Gene3D" id="3.20.20.190">
    <property type="entry name" value="Phosphatidylinositol (PI) phosphodiesterase"/>
    <property type="match status" value="1"/>
</dbReference>
<evidence type="ECO:0000313" key="2">
    <source>
        <dbReference type="EMBL" id="ART81905.1"/>
    </source>
</evidence>
<dbReference type="EMBL" id="CP021377">
    <property type="protein sequence ID" value="ART81905.1"/>
    <property type="molecule type" value="Genomic_DNA"/>
</dbReference>
<dbReference type="KEGG" id="opf:CBP31_04075"/>
<evidence type="ECO:0000259" key="1">
    <source>
        <dbReference type="PROSITE" id="PS51704"/>
    </source>
</evidence>
<dbReference type="OrthoDB" id="9795622at2"/>
<dbReference type="Proteomes" id="UP000243937">
    <property type="component" value="Chromosome"/>
</dbReference>